<dbReference type="EMBL" id="FQ790270">
    <property type="protein sequence ID" value="CCD44264.1"/>
    <property type="molecule type" value="Genomic_DNA"/>
</dbReference>
<accession>G2XUU4</accession>
<dbReference type="InParanoid" id="G2XUU4"/>
<reference evidence="2" key="1">
    <citation type="journal article" date="2011" name="PLoS Genet.">
        <title>Genomic analysis of the necrotrophic fungal pathogens Sclerotinia sclerotiorum and Botrytis cinerea.</title>
        <authorList>
            <person name="Amselem J."/>
            <person name="Cuomo C.A."/>
            <person name="van Kan J.A."/>
            <person name="Viaud M."/>
            <person name="Benito E.P."/>
            <person name="Couloux A."/>
            <person name="Coutinho P.M."/>
            <person name="de Vries R.P."/>
            <person name="Dyer P.S."/>
            <person name="Fillinger S."/>
            <person name="Fournier E."/>
            <person name="Gout L."/>
            <person name="Hahn M."/>
            <person name="Kohn L."/>
            <person name="Lapalu N."/>
            <person name="Plummer K.M."/>
            <person name="Pradier J.M."/>
            <person name="Quevillon E."/>
            <person name="Sharon A."/>
            <person name="Simon A."/>
            <person name="ten Have A."/>
            <person name="Tudzynski B."/>
            <person name="Tudzynski P."/>
            <person name="Wincker P."/>
            <person name="Andrew M."/>
            <person name="Anthouard V."/>
            <person name="Beever R.E."/>
            <person name="Beffa R."/>
            <person name="Benoit I."/>
            <person name="Bouzid O."/>
            <person name="Brault B."/>
            <person name="Chen Z."/>
            <person name="Choquer M."/>
            <person name="Collemare J."/>
            <person name="Cotton P."/>
            <person name="Danchin E.G."/>
            <person name="Da Silva C."/>
            <person name="Gautier A."/>
            <person name="Giraud C."/>
            <person name="Giraud T."/>
            <person name="Gonzalez C."/>
            <person name="Grossetete S."/>
            <person name="Guldener U."/>
            <person name="Henrissat B."/>
            <person name="Howlett B.J."/>
            <person name="Kodira C."/>
            <person name="Kretschmer M."/>
            <person name="Lappartient A."/>
            <person name="Leroch M."/>
            <person name="Levis C."/>
            <person name="Mauceli E."/>
            <person name="Neuveglise C."/>
            <person name="Oeser B."/>
            <person name="Pearson M."/>
            <person name="Poulain J."/>
            <person name="Poussereau N."/>
            <person name="Quesneville H."/>
            <person name="Rascle C."/>
            <person name="Schumacher J."/>
            <person name="Segurens B."/>
            <person name="Sexton A."/>
            <person name="Silva E."/>
            <person name="Sirven C."/>
            <person name="Soanes D.M."/>
            <person name="Talbot N.J."/>
            <person name="Templeton M."/>
            <person name="Yandava C."/>
            <person name="Yarden O."/>
            <person name="Zeng Q."/>
            <person name="Rollins J.A."/>
            <person name="Lebrun M.H."/>
            <person name="Dickman M."/>
        </authorList>
    </citation>
    <scope>NUCLEOTIDE SEQUENCE [LARGE SCALE GENOMIC DNA]</scope>
    <source>
        <strain evidence="2">T4</strain>
    </source>
</reference>
<proteinExistence type="predicted"/>
<name>G2XUU4_BOTF4</name>
<evidence type="ECO:0000313" key="2">
    <source>
        <dbReference type="Proteomes" id="UP000008177"/>
    </source>
</evidence>
<gene>
    <name evidence="1" type="ORF">BofuT4_uP058440.1</name>
</gene>
<sequence>MLQPQKAPTNTTSNIDMVINKQNSEVPSNRLLTIIIMIAEDGQEQFVLTPVVRRYRISSAPLDMQFDFVPNLEHSRLNDSGGAVQIT</sequence>
<protein>
    <submittedName>
        <fullName evidence="1">Uncharacterized protein</fullName>
    </submittedName>
</protein>
<dbReference type="AlphaFoldDB" id="G2XUU4"/>
<evidence type="ECO:0000313" key="1">
    <source>
        <dbReference type="EMBL" id="CCD44264.1"/>
    </source>
</evidence>
<dbReference type="HOGENOM" id="CLU_2483086_0_0_1"/>
<dbReference type="Proteomes" id="UP000008177">
    <property type="component" value="Unplaced contigs"/>
</dbReference>
<organism evidence="1 2">
    <name type="scientific">Botryotinia fuckeliana (strain T4)</name>
    <name type="common">Noble rot fungus</name>
    <name type="synonym">Botrytis cinerea</name>
    <dbReference type="NCBI Taxonomy" id="999810"/>
    <lineage>
        <taxon>Eukaryota</taxon>
        <taxon>Fungi</taxon>
        <taxon>Dikarya</taxon>
        <taxon>Ascomycota</taxon>
        <taxon>Pezizomycotina</taxon>
        <taxon>Leotiomycetes</taxon>
        <taxon>Helotiales</taxon>
        <taxon>Sclerotiniaceae</taxon>
        <taxon>Botrytis</taxon>
    </lineage>
</organism>